<evidence type="ECO:0000313" key="4">
    <source>
        <dbReference type="Proteomes" id="UP000011083"/>
    </source>
</evidence>
<feature type="repeat" description="ANK" evidence="1">
    <location>
        <begin position="1"/>
        <end position="31"/>
    </location>
</feature>
<keyword evidence="1" id="KW-0040">ANK repeat</keyword>
<dbReference type="GeneID" id="14922927"/>
<feature type="region of interest" description="Disordered" evidence="2">
    <location>
        <begin position="362"/>
        <end position="390"/>
    </location>
</feature>
<dbReference type="PROSITE" id="PS50297">
    <property type="entry name" value="ANK_REP_REGION"/>
    <property type="match status" value="1"/>
</dbReference>
<dbReference type="RefSeq" id="XP_004348465.1">
    <property type="nucleotide sequence ID" value="XM_004348415.1"/>
</dbReference>
<evidence type="ECO:0000256" key="2">
    <source>
        <dbReference type="SAM" id="MobiDB-lite"/>
    </source>
</evidence>
<keyword evidence="4" id="KW-1185">Reference proteome</keyword>
<dbReference type="EMBL" id="KB007890">
    <property type="protein sequence ID" value="ELR22007.1"/>
    <property type="molecule type" value="Genomic_DNA"/>
</dbReference>
<accession>L8H9U0</accession>
<evidence type="ECO:0000256" key="1">
    <source>
        <dbReference type="PROSITE-ProRule" id="PRU00023"/>
    </source>
</evidence>
<gene>
    <name evidence="3" type="ORF">ACA1_157290</name>
</gene>
<organism evidence="3 4">
    <name type="scientific">Acanthamoeba castellanii (strain ATCC 30010 / Neff)</name>
    <dbReference type="NCBI Taxonomy" id="1257118"/>
    <lineage>
        <taxon>Eukaryota</taxon>
        <taxon>Amoebozoa</taxon>
        <taxon>Discosea</taxon>
        <taxon>Longamoebia</taxon>
        <taxon>Centramoebida</taxon>
        <taxon>Acanthamoebidae</taxon>
        <taxon>Acanthamoeba</taxon>
    </lineage>
</organism>
<dbReference type="PANTHER" id="PTHR24118:SF99">
    <property type="entry name" value="POTE ANKYRIN DOMAIN FAMILY MEMBER 3C-RELATED"/>
    <property type="match status" value="1"/>
</dbReference>
<reference evidence="3 4" key="1">
    <citation type="journal article" date="2013" name="Genome Biol.">
        <title>Genome of Acanthamoeba castellanii highlights extensive lateral gene transfer and early evolution of tyrosine kinase signaling.</title>
        <authorList>
            <person name="Clarke M."/>
            <person name="Lohan A.J."/>
            <person name="Liu B."/>
            <person name="Lagkouvardos I."/>
            <person name="Roy S."/>
            <person name="Zafar N."/>
            <person name="Bertelli C."/>
            <person name="Schilde C."/>
            <person name="Kianianmomeni A."/>
            <person name="Burglin T.R."/>
            <person name="Frech C."/>
            <person name="Turcotte B."/>
            <person name="Kopec K.O."/>
            <person name="Synnott J.M."/>
            <person name="Choo C."/>
            <person name="Paponov I."/>
            <person name="Finkler A."/>
            <person name="Soon Heng Tan C."/>
            <person name="Hutchins A.P."/>
            <person name="Weinmeier T."/>
            <person name="Rattei T."/>
            <person name="Chu J.S."/>
            <person name="Gimenez G."/>
            <person name="Irimia M."/>
            <person name="Rigden D.J."/>
            <person name="Fitzpatrick D.A."/>
            <person name="Lorenzo-Morales J."/>
            <person name="Bateman A."/>
            <person name="Chiu C.H."/>
            <person name="Tang P."/>
            <person name="Hegemann P."/>
            <person name="Fromm H."/>
            <person name="Raoult D."/>
            <person name="Greub G."/>
            <person name="Miranda-Saavedra D."/>
            <person name="Chen N."/>
            <person name="Nash P."/>
            <person name="Ginger M.L."/>
            <person name="Horn M."/>
            <person name="Schaap P."/>
            <person name="Caler L."/>
            <person name="Loftus B."/>
        </authorList>
    </citation>
    <scope>NUCLEOTIDE SEQUENCE [LARGE SCALE GENOMIC DNA]</scope>
    <source>
        <strain evidence="3 4">Neff</strain>
    </source>
</reference>
<protein>
    <submittedName>
        <fullName evidence="3">Ankyrin, putative</fullName>
    </submittedName>
</protein>
<evidence type="ECO:0000313" key="3">
    <source>
        <dbReference type="EMBL" id="ELR22007.1"/>
    </source>
</evidence>
<dbReference type="SUPFAM" id="SSF48403">
    <property type="entry name" value="Ankyrin repeat"/>
    <property type="match status" value="1"/>
</dbReference>
<dbReference type="InterPro" id="IPR002110">
    <property type="entry name" value="Ankyrin_rpt"/>
</dbReference>
<dbReference type="OrthoDB" id="19040at2759"/>
<dbReference type="VEuPathDB" id="AmoebaDB:ACA1_157290"/>
<dbReference type="Pfam" id="PF12796">
    <property type="entry name" value="Ank_2"/>
    <property type="match status" value="1"/>
</dbReference>
<sequence>MVPLHLAVSNKHAPTVRLLLELGAKNANEHRPGKRAVASPFHMACERQSAEMVDIFLELGAASIEMADPHGATPLLVAVAAAASNHAFVQHLLGLGANPHAAYGNGRNALSCVLQSRPTEEKMKIMSTLIDVVGPVEGRLELIERTADYFSGSFGSPDSASDTVLMEMIELLLARGVVLPPRDTRSSPEVIDFLLSKGVHIDARTPGERPALHELLSWRYDREAVLPRLEFLFERGADPNARGYEEETACFVVRNEKDLLSFLVAHGADLNLTNHHGMTPLFDLLVNRIYWEDPDPTQGSFAEWADMARHMIHLGADPAKCVEAEGLDPYRWLMHTTLQYSGVPAKITPEWLALVAELGVPIDTESPLPPPGPRSPDADADAPEVTGSEQ</sequence>
<dbReference type="Proteomes" id="UP000011083">
    <property type="component" value="Unassembled WGS sequence"/>
</dbReference>
<dbReference type="InterPro" id="IPR036770">
    <property type="entry name" value="Ankyrin_rpt-contain_sf"/>
</dbReference>
<dbReference type="STRING" id="1257118.L8H9U0"/>
<dbReference type="SMART" id="SM00248">
    <property type="entry name" value="ANK"/>
    <property type="match status" value="4"/>
</dbReference>
<dbReference type="PANTHER" id="PTHR24118">
    <property type="entry name" value="POTE ANKYRIN DOMAIN"/>
    <property type="match status" value="1"/>
</dbReference>
<dbReference type="KEGG" id="acan:ACA1_157290"/>
<dbReference type="AlphaFoldDB" id="L8H9U0"/>
<name>L8H9U0_ACACF</name>
<dbReference type="Gene3D" id="1.25.40.20">
    <property type="entry name" value="Ankyrin repeat-containing domain"/>
    <property type="match status" value="1"/>
</dbReference>
<dbReference type="PROSITE" id="PS50088">
    <property type="entry name" value="ANK_REPEAT"/>
    <property type="match status" value="1"/>
</dbReference>
<proteinExistence type="predicted"/>